<dbReference type="GO" id="GO:0006412">
    <property type="term" value="P:translation"/>
    <property type="evidence" value="ECO:0007669"/>
    <property type="project" value="InterPro"/>
</dbReference>
<gene>
    <name evidence="3" type="ORF">CFK38_00590</name>
</gene>
<dbReference type="OrthoDB" id="9803251at2"/>
<dbReference type="InterPro" id="IPR034704">
    <property type="entry name" value="Ribosomal_bL28/bL31-like_sf"/>
</dbReference>
<reference evidence="4" key="1">
    <citation type="submission" date="2017-09" db="EMBL/GenBank/DDBJ databases">
        <title>Brachybacterium sp. VM2412.</title>
        <authorList>
            <person name="Tak E.J."/>
            <person name="Bae J.-W."/>
        </authorList>
    </citation>
    <scope>NUCLEOTIDE SEQUENCE [LARGE SCALE GENOMIC DNA]</scope>
    <source>
        <strain evidence="4">VM2412</strain>
    </source>
</reference>
<sequence>MARPCRGGGDGRCAGGAGRVRGARLKRCAASHPFWTGRSGVVDTAGHLERLRRRYADTIVTPHRLTA</sequence>
<dbReference type="SUPFAM" id="SSF143800">
    <property type="entry name" value="L28p-like"/>
    <property type="match status" value="1"/>
</dbReference>
<dbReference type="PRINTS" id="PR01249">
    <property type="entry name" value="RIBOSOMALL31"/>
</dbReference>
<accession>A0A291GI12</accession>
<protein>
    <submittedName>
        <fullName evidence="3">Uncharacterized protein</fullName>
    </submittedName>
</protein>
<evidence type="ECO:0000256" key="2">
    <source>
        <dbReference type="ARBA" id="ARBA00023274"/>
    </source>
</evidence>
<dbReference type="GO" id="GO:1990904">
    <property type="term" value="C:ribonucleoprotein complex"/>
    <property type="evidence" value="ECO:0007669"/>
    <property type="project" value="UniProtKB-KW"/>
</dbReference>
<evidence type="ECO:0000313" key="3">
    <source>
        <dbReference type="EMBL" id="ATG50183.1"/>
    </source>
</evidence>
<keyword evidence="4" id="KW-1185">Reference proteome</keyword>
<dbReference type="GO" id="GO:0005840">
    <property type="term" value="C:ribosome"/>
    <property type="evidence" value="ECO:0007669"/>
    <property type="project" value="UniProtKB-KW"/>
</dbReference>
<dbReference type="GO" id="GO:0003735">
    <property type="term" value="F:structural constituent of ribosome"/>
    <property type="evidence" value="ECO:0007669"/>
    <property type="project" value="InterPro"/>
</dbReference>
<keyword evidence="1" id="KW-0689">Ribosomal protein</keyword>
<dbReference type="Proteomes" id="UP000218165">
    <property type="component" value="Chromosome"/>
</dbReference>
<name>A0A291GI12_9MICO</name>
<dbReference type="Gene3D" id="4.10.830.30">
    <property type="entry name" value="Ribosomal protein L31"/>
    <property type="match status" value="1"/>
</dbReference>
<organism evidence="3 4">
    <name type="scientific">Brachybacterium vulturis</name>
    <dbReference type="NCBI Taxonomy" id="2017484"/>
    <lineage>
        <taxon>Bacteria</taxon>
        <taxon>Bacillati</taxon>
        <taxon>Actinomycetota</taxon>
        <taxon>Actinomycetes</taxon>
        <taxon>Micrococcales</taxon>
        <taxon>Dermabacteraceae</taxon>
        <taxon>Brachybacterium</taxon>
    </lineage>
</organism>
<dbReference type="AlphaFoldDB" id="A0A291GI12"/>
<evidence type="ECO:0000256" key="1">
    <source>
        <dbReference type="ARBA" id="ARBA00022980"/>
    </source>
</evidence>
<dbReference type="KEGG" id="brz:CFK38_00590"/>
<evidence type="ECO:0000313" key="4">
    <source>
        <dbReference type="Proteomes" id="UP000218165"/>
    </source>
</evidence>
<dbReference type="InterPro" id="IPR042105">
    <property type="entry name" value="Ribosomal_bL31_sf"/>
</dbReference>
<dbReference type="Pfam" id="PF01197">
    <property type="entry name" value="Ribosomal_L31"/>
    <property type="match status" value="1"/>
</dbReference>
<proteinExistence type="predicted"/>
<dbReference type="InterPro" id="IPR002150">
    <property type="entry name" value="Ribosomal_bL31"/>
</dbReference>
<keyword evidence="2" id="KW-0687">Ribonucleoprotein</keyword>
<dbReference type="EMBL" id="CP023563">
    <property type="protein sequence ID" value="ATG50183.1"/>
    <property type="molecule type" value="Genomic_DNA"/>
</dbReference>